<dbReference type="Pfam" id="PF13561">
    <property type="entry name" value="adh_short_C2"/>
    <property type="match status" value="1"/>
</dbReference>
<evidence type="ECO:0000256" key="2">
    <source>
        <dbReference type="ARBA" id="ARBA00023002"/>
    </source>
</evidence>
<accession>A0ABV7KZK1</accession>
<evidence type="ECO:0000256" key="3">
    <source>
        <dbReference type="ARBA" id="ARBA00023027"/>
    </source>
</evidence>
<sequence length="268" mass="27232">MIGIDLAGRAAIVTGAARGIGAEIARRFAAAGAGVLLGDVLDDQGEAVAAEIRAGGGQAEYLHHDVADEPAWEAAVARCLDRFGGLDVLVNNAGIEQTVFLADLDVAAARQLLDVNVLGVLIGHKHAIRAMRPGGPAGRGGSIVNLSSVAGLVGTPGLGTYSASKGGVRLLSKAAAVECGQLGYGIRVNSVHPALVNTEMGNKLVGDLTGLGIFPDLATAQAHMQTLYPIGRTGEPPDIADVVLFLGSDLSRWMTGTELVVDGGMTAV</sequence>
<dbReference type="PANTHER" id="PTHR43180:SF28">
    <property type="entry name" value="NAD(P)-BINDING ROSSMANN-FOLD SUPERFAMILY PROTEIN"/>
    <property type="match status" value="1"/>
</dbReference>
<dbReference type="InterPro" id="IPR002347">
    <property type="entry name" value="SDR_fam"/>
</dbReference>
<dbReference type="InterPro" id="IPR020904">
    <property type="entry name" value="Sc_DH/Rdtase_CS"/>
</dbReference>
<dbReference type="GO" id="GO:0047936">
    <property type="term" value="F:glucose 1-dehydrogenase [NAD(P)+] activity"/>
    <property type="evidence" value="ECO:0007669"/>
    <property type="project" value="UniProtKB-EC"/>
</dbReference>
<keyword evidence="5" id="KW-0753">Steroid metabolism</keyword>
<name>A0ABV7KZK1_9PROT</name>
<proteinExistence type="inferred from homology"/>
<dbReference type="EC" id="1.1.1.47" evidence="6"/>
<evidence type="ECO:0000256" key="1">
    <source>
        <dbReference type="ARBA" id="ARBA00006484"/>
    </source>
</evidence>
<dbReference type="PANTHER" id="PTHR43180">
    <property type="entry name" value="3-OXOACYL-(ACYL-CARRIER-PROTEIN) REDUCTASE (AFU_ORTHOLOGUE AFUA_6G11210)"/>
    <property type="match status" value="1"/>
</dbReference>
<organism evidence="6 7">
    <name type="scientific">Marinibaculum pumilum</name>
    <dbReference type="NCBI Taxonomy" id="1766165"/>
    <lineage>
        <taxon>Bacteria</taxon>
        <taxon>Pseudomonadati</taxon>
        <taxon>Pseudomonadota</taxon>
        <taxon>Alphaproteobacteria</taxon>
        <taxon>Rhodospirillales</taxon>
        <taxon>Rhodospirillaceae</taxon>
        <taxon>Marinibaculum</taxon>
    </lineage>
</organism>
<gene>
    <name evidence="6" type="ORF">ACFOGJ_11410</name>
</gene>
<dbReference type="EMBL" id="JBHRTR010000025">
    <property type="protein sequence ID" value="MFC3227843.1"/>
    <property type="molecule type" value="Genomic_DNA"/>
</dbReference>
<evidence type="ECO:0000313" key="7">
    <source>
        <dbReference type="Proteomes" id="UP001595528"/>
    </source>
</evidence>
<evidence type="ECO:0000313" key="6">
    <source>
        <dbReference type="EMBL" id="MFC3227843.1"/>
    </source>
</evidence>
<dbReference type="PRINTS" id="PR00080">
    <property type="entry name" value="SDRFAMILY"/>
</dbReference>
<evidence type="ECO:0000256" key="4">
    <source>
        <dbReference type="ARBA" id="ARBA00023098"/>
    </source>
</evidence>
<dbReference type="PRINTS" id="PR00081">
    <property type="entry name" value="GDHRDH"/>
</dbReference>
<keyword evidence="7" id="KW-1185">Reference proteome</keyword>
<dbReference type="Gene3D" id="3.40.50.720">
    <property type="entry name" value="NAD(P)-binding Rossmann-like Domain"/>
    <property type="match status" value="1"/>
</dbReference>
<comment type="similarity">
    <text evidence="1">Belongs to the short-chain dehydrogenases/reductases (SDR) family.</text>
</comment>
<protein>
    <submittedName>
        <fullName evidence="6">Glucose 1-dehydrogenase</fullName>
        <ecNumber evidence="6">1.1.1.47</ecNumber>
    </submittedName>
</protein>
<dbReference type="Proteomes" id="UP001595528">
    <property type="component" value="Unassembled WGS sequence"/>
</dbReference>
<dbReference type="PROSITE" id="PS00061">
    <property type="entry name" value="ADH_SHORT"/>
    <property type="match status" value="1"/>
</dbReference>
<keyword evidence="4" id="KW-0443">Lipid metabolism</keyword>
<dbReference type="InterPro" id="IPR036291">
    <property type="entry name" value="NAD(P)-bd_dom_sf"/>
</dbReference>
<keyword evidence="2 6" id="KW-0560">Oxidoreductase</keyword>
<dbReference type="SUPFAM" id="SSF51735">
    <property type="entry name" value="NAD(P)-binding Rossmann-fold domains"/>
    <property type="match status" value="1"/>
</dbReference>
<reference evidence="7" key="1">
    <citation type="journal article" date="2019" name="Int. J. Syst. Evol. Microbiol.">
        <title>The Global Catalogue of Microorganisms (GCM) 10K type strain sequencing project: providing services to taxonomists for standard genome sequencing and annotation.</title>
        <authorList>
            <consortium name="The Broad Institute Genomics Platform"/>
            <consortium name="The Broad Institute Genome Sequencing Center for Infectious Disease"/>
            <person name="Wu L."/>
            <person name="Ma J."/>
        </authorList>
    </citation>
    <scope>NUCLEOTIDE SEQUENCE [LARGE SCALE GENOMIC DNA]</scope>
    <source>
        <strain evidence="7">KCTC 42964</strain>
    </source>
</reference>
<evidence type="ECO:0000256" key="5">
    <source>
        <dbReference type="ARBA" id="ARBA00023221"/>
    </source>
</evidence>
<keyword evidence="3" id="KW-0520">NAD</keyword>
<dbReference type="NCBIfam" id="NF005559">
    <property type="entry name" value="PRK07231.1"/>
    <property type="match status" value="1"/>
</dbReference>
<dbReference type="RefSeq" id="WP_379900360.1">
    <property type="nucleotide sequence ID" value="NZ_JBHRTR010000025.1"/>
</dbReference>
<comment type="caution">
    <text evidence="6">The sequence shown here is derived from an EMBL/GenBank/DDBJ whole genome shotgun (WGS) entry which is preliminary data.</text>
</comment>